<evidence type="ECO:0000256" key="7">
    <source>
        <dbReference type="ARBA" id="ARBA00023136"/>
    </source>
</evidence>
<feature type="transmembrane region" description="Helical" evidence="8">
    <location>
        <begin position="275"/>
        <end position="294"/>
    </location>
</feature>
<feature type="transmembrane region" description="Helical" evidence="8">
    <location>
        <begin position="323"/>
        <end position="340"/>
    </location>
</feature>
<evidence type="ECO:0000256" key="2">
    <source>
        <dbReference type="ARBA" id="ARBA00022475"/>
    </source>
</evidence>
<evidence type="ECO:0000256" key="6">
    <source>
        <dbReference type="ARBA" id="ARBA00022989"/>
    </source>
</evidence>
<evidence type="ECO:0000256" key="5">
    <source>
        <dbReference type="ARBA" id="ARBA00022692"/>
    </source>
</evidence>
<evidence type="ECO:0000256" key="3">
    <source>
        <dbReference type="ARBA" id="ARBA00022676"/>
    </source>
</evidence>
<feature type="domain" description="Glycosyltransferase RgtA/B/C/D-like" evidence="9">
    <location>
        <begin position="46"/>
        <end position="193"/>
    </location>
</feature>
<keyword evidence="5 8" id="KW-0812">Transmembrane</keyword>
<feature type="transmembrane region" description="Helical" evidence="8">
    <location>
        <begin position="65"/>
        <end position="86"/>
    </location>
</feature>
<dbReference type="Pfam" id="PF13231">
    <property type="entry name" value="PMT_2"/>
    <property type="match status" value="1"/>
</dbReference>
<dbReference type="AlphaFoldDB" id="A0A0G0E6U9"/>
<comment type="subcellular location">
    <subcellularLocation>
        <location evidence="1">Cell membrane</location>
        <topology evidence="1">Multi-pass membrane protein</topology>
    </subcellularLocation>
</comment>
<evidence type="ECO:0000256" key="8">
    <source>
        <dbReference type="SAM" id="Phobius"/>
    </source>
</evidence>
<dbReference type="EMBL" id="LBPR01000002">
    <property type="protein sequence ID" value="KKP63082.1"/>
    <property type="molecule type" value="Genomic_DNA"/>
</dbReference>
<dbReference type="GO" id="GO:0016763">
    <property type="term" value="F:pentosyltransferase activity"/>
    <property type="evidence" value="ECO:0007669"/>
    <property type="project" value="TreeGrafter"/>
</dbReference>
<feature type="transmembrane region" description="Helical" evidence="8">
    <location>
        <begin position="141"/>
        <end position="169"/>
    </location>
</feature>
<dbReference type="InterPro" id="IPR050297">
    <property type="entry name" value="LipidA_mod_glycosyltrf_83"/>
</dbReference>
<dbReference type="GO" id="GO:0005886">
    <property type="term" value="C:plasma membrane"/>
    <property type="evidence" value="ECO:0007669"/>
    <property type="project" value="UniProtKB-SubCell"/>
</dbReference>
<keyword evidence="7 8" id="KW-0472">Membrane</keyword>
<name>A0A0G0E6U9_9BACT</name>
<dbReference type="STRING" id="1618484.UR56_C0002G0059"/>
<organism evidence="10 11">
    <name type="scientific">Candidatus Roizmanbacteria bacterium GW2011_GWC2_34_23</name>
    <dbReference type="NCBI Taxonomy" id="1618484"/>
    <lineage>
        <taxon>Bacteria</taxon>
        <taxon>Candidatus Roizmaniibacteriota</taxon>
    </lineage>
</organism>
<dbReference type="PANTHER" id="PTHR33908">
    <property type="entry name" value="MANNOSYLTRANSFERASE YKCB-RELATED"/>
    <property type="match status" value="1"/>
</dbReference>
<dbReference type="PANTHER" id="PTHR33908:SF11">
    <property type="entry name" value="MEMBRANE PROTEIN"/>
    <property type="match status" value="1"/>
</dbReference>
<evidence type="ECO:0000313" key="10">
    <source>
        <dbReference type="EMBL" id="KKP63082.1"/>
    </source>
</evidence>
<feature type="transmembrane region" description="Helical" evidence="8">
    <location>
        <begin position="217"/>
        <end position="237"/>
    </location>
</feature>
<keyword evidence="6 8" id="KW-1133">Transmembrane helix</keyword>
<keyword evidence="3" id="KW-0328">Glycosyltransferase</keyword>
<sequence length="439" mass="51945">MLQYLFTKTPLLFLTQSLWRDEAFSYFMAKKNIVEMISLTAKDFNPPLYYFILHYWMKIFGGSEIALRSLSIIFFWATIYVAFLFLNKIFKMKERKAFFYLILFIINPLLLYYAFEARMYSMLAFFASLSYYAFYRKNNQLYLFSTIAGLFTHYFMLLVVFSQLFFLIINKINIGYVKKKVIYTSLLIFSPWMLFFFSQNSLSGSFWLNKPHLKDIFALLGIIYTGNEAAFYPSGLIVKIQNNVMYFSVVLAIIIVIGIYQYIKKLSKKDQLNFQLLFIWGVGISLIVGLISFIKPLYFPRYLIFTTVGFLLLIIFIMEKINIYLRAILFAVLIVLTFSYQKLQLEYRGKIDLRKALREIQVIANKKDLIYTNDLDFFTVQYYLNKNKVYIYGKSYKDIPAYNGKILILEERIASNLPFYPQKAFILNPNGQYTIQAMF</sequence>
<feature type="transmembrane region" description="Helical" evidence="8">
    <location>
        <begin position="181"/>
        <end position="197"/>
    </location>
</feature>
<gene>
    <name evidence="10" type="ORF">UR56_C0002G0059</name>
</gene>
<evidence type="ECO:0000313" key="11">
    <source>
        <dbReference type="Proteomes" id="UP000034004"/>
    </source>
</evidence>
<feature type="transmembrane region" description="Helical" evidence="8">
    <location>
        <begin position="98"/>
        <end position="115"/>
    </location>
</feature>
<keyword evidence="4" id="KW-0808">Transferase</keyword>
<proteinExistence type="predicted"/>
<accession>A0A0G0E6U9</accession>
<keyword evidence="2" id="KW-1003">Cell membrane</keyword>
<reference evidence="10 11" key="1">
    <citation type="journal article" date="2015" name="Nature">
        <title>rRNA introns, odd ribosomes, and small enigmatic genomes across a large radiation of phyla.</title>
        <authorList>
            <person name="Brown C.T."/>
            <person name="Hug L.A."/>
            <person name="Thomas B.C."/>
            <person name="Sharon I."/>
            <person name="Castelle C.J."/>
            <person name="Singh A."/>
            <person name="Wilkins M.J."/>
            <person name="Williams K.H."/>
            <person name="Banfield J.F."/>
        </authorList>
    </citation>
    <scope>NUCLEOTIDE SEQUENCE [LARGE SCALE GENOMIC DNA]</scope>
</reference>
<comment type="caution">
    <text evidence="10">The sequence shown here is derived from an EMBL/GenBank/DDBJ whole genome shotgun (WGS) entry which is preliminary data.</text>
</comment>
<dbReference type="GO" id="GO:0009103">
    <property type="term" value="P:lipopolysaccharide biosynthetic process"/>
    <property type="evidence" value="ECO:0007669"/>
    <property type="project" value="UniProtKB-ARBA"/>
</dbReference>
<feature type="transmembrane region" description="Helical" evidence="8">
    <location>
        <begin position="301"/>
        <end position="317"/>
    </location>
</feature>
<protein>
    <recommendedName>
        <fullName evidence="9">Glycosyltransferase RgtA/B/C/D-like domain-containing protein</fullName>
    </recommendedName>
</protein>
<evidence type="ECO:0000259" key="9">
    <source>
        <dbReference type="Pfam" id="PF13231"/>
    </source>
</evidence>
<evidence type="ECO:0000256" key="4">
    <source>
        <dbReference type="ARBA" id="ARBA00022679"/>
    </source>
</evidence>
<dbReference type="Proteomes" id="UP000034004">
    <property type="component" value="Unassembled WGS sequence"/>
</dbReference>
<evidence type="ECO:0000256" key="1">
    <source>
        <dbReference type="ARBA" id="ARBA00004651"/>
    </source>
</evidence>
<dbReference type="InterPro" id="IPR038731">
    <property type="entry name" value="RgtA/B/C-like"/>
</dbReference>
<feature type="transmembrane region" description="Helical" evidence="8">
    <location>
        <begin position="244"/>
        <end position="263"/>
    </location>
</feature>